<feature type="domain" description="Nudix hydrolase" evidence="2">
    <location>
        <begin position="10"/>
        <end position="144"/>
    </location>
</feature>
<evidence type="ECO:0000313" key="3">
    <source>
        <dbReference type="EMBL" id="TVP41133.1"/>
    </source>
</evidence>
<dbReference type="Gene3D" id="3.90.79.10">
    <property type="entry name" value="Nucleoside Triphosphate Pyrophosphohydrolase"/>
    <property type="match status" value="1"/>
</dbReference>
<dbReference type="RefSeq" id="WP_144729291.1">
    <property type="nucleotide sequence ID" value="NZ_ML675580.1"/>
</dbReference>
<dbReference type="PRINTS" id="PR00502">
    <property type="entry name" value="NUDIXFAMILY"/>
</dbReference>
<evidence type="ECO:0000256" key="1">
    <source>
        <dbReference type="ARBA" id="ARBA00022801"/>
    </source>
</evidence>
<comment type="caution">
    <text evidence="3">The sequence shown here is derived from an EMBL/GenBank/DDBJ whole genome shotgun (WGS) entry which is preliminary data.</text>
</comment>
<dbReference type="PANTHER" id="PTHR43736">
    <property type="entry name" value="ADP-RIBOSE PYROPHOSPHATASE"/>
    <property type="match status" value="1"/>
</dbReference>
<dbReference type="InterPro" id="IPR015797">
    <property type="entry name" value="NUDIX_hydrolase-like_dom_sf"/>
</dbReference>
<dbReference type="EC" id="3.6.1.13" evidence="3"/>
<dbReference type="SUPFAM" id="SSF55811">
    <property type="entry name" value="Nudix"/>
    <property type="match status" value="1"/>
</dbReference>
<evidence type="ECO:0000313" key="4">
    <source>
        <dbReference type="Proteomes" id="UP000315289"/>
    </source>
</evidence>
<organism evidence="3 4">
    <name type="scientific">Candidatus Nitrosocosmicus arcticus</name>
    <dbReference type="NCBI Taxonomy" id="2035267"/>
    <lineage>
        <taxon>Archaea</taxon>
        <taxon>Nitrososphaerota</taxon>
        <taxon>Nitrososphaeria</taxon>
        <taxon>Nitrososphaerales</taxon>
        <taxon>Nitrososphaeraceae</taxon>
        <taxon>Candidatus Nitrosocosmicus</taxon>
    </lineage>
</organism>
<proteinExistence type="predicted"/>
<reference evidence="3 4" key="1">
    <citation type="journal article" date="2019" name="Front. Microbiol.">
        <title>Ammonia Oxidation by the Arctic Terrestrial Thaumarchaeote Candidatus Nitrosocosmicus arcticus Is Stimulated by Increasing Temperatures.</title>
        <authorList>
            <person name="Alves R.J.E."/>
            <person name="Kerou M."/>
            <person name="Zappe A."/>
            <person name="Bittner R."/>
            <person name="Abby S.S."/>
            <person name="Schmidt H.A."/>
            <person name="Pfeifer K."/>
            <person name="Schleper C."/>
        </authorList>
    </citation>
    <scope>NUCLEOTIDE SEQUENCE [LARGE SCALE GENOMIC DNA]</scope>
    <source>
        <strain evidence="3 4">Kfb</strain>
    </source>
</reference>
<dbReference type="InterPro" id="IPR000086">
    <property type="entry name" value="NUDIX_hydrolase_dom"/>
</dbReference>
<dbReference type="CDD" id="cd18873">
    <property type="entry name" value="NUDIX_NadM_like"/>
    <property type="match status" value="1"/>
</dbReference>
<gene>
    <name evidence="3" type="primary">nudF</name>
    <name evidence="3" type="ORF">NARC_40095</name>
</gene>
<dbReference type="PROSITE" id="PS51462">
    <property type="entry name" value="NUDIX"/>
    <property type="match status" value="1"/>
</dbReference>
<accession>A0A557SX08</accession>
<name>A0A557SX08_9ARCH</name>
<keyword evidence="1 3" id="KW-0378">Hydrolase</keyword>
<sequence length="158" mass="18153">MNEGKQQHKNPIPTVDTIIEKDSQVLLIERKKDPFKEELVFPGGFINEGERVEDAAVREVKEETSLDIELDHILGVYSDPTRDPRGHMMSTVFIGKISDKSDKKEPMAGDDAAAIKWVDLETVEDESFGFDHKKILMDYKEWKQSKQTSWSSKNEKKE</sequence>
<dbReference type="InterPro" id="IPR020476">
    <property type="entry name" value="Nudix_hydrolase"/>
</dbReference>
<keyword evidence="4" id="KW-1185">Reference proteome</keyword>
<dbReference type="Proteomes" id="UP000315289">
    <property type="component" value="Unassembled WGS sequence"/>
</dbReference>
<dbReference type="Pfam" id="PF00293">
    <property type="entry name" value="NUDIX"/>
    <property type="match status" value="1"/>
</dbReference>
<dbReference type="PANTHER" id="PTHR43736:SF1">
    <property type="entry name" value="DIHYDRONEOPTERIN TRIPHOSPHATE DIPHOSPHATASE"/>
    <property type="match status" value="1"/>
</dbReference>
<dbReference type="GO" id="GO:0047631">
    <property type="term" value="F:ADP-ribose diphosphatase activity"/>
    <property type="evidence" value="ECO:0007669"/>
    <property type="project" value="UniProtKB-EC"/>
</dbReference>
<protein>
    <submittedName>
        <fullName evidence="3">Putative NUDIX hydrolase</fullName>
        <ecNumber evidence="3">3.6.1.13</ecNumber>
    </submittedName>
</protein>
<dbReference type="EMBL" id="VOAH01000004">
    <property type="protein sequence ID" value="TVP41133.1"/>
    <property type="molecule type" value="Genomic_DNA"/>
</dbReference>
<dbReference type="OrthoDB" id="40462at2157"/>
<evidence type="ECO:0000259" key="2">
    <source>
        <dbReference type="PROSITE" id="PS51462"/>
    </source>
</evidence>
<dbReference type="AlphaFoldDB" id="A0A557SX08"/>